<dbReference type="AlphaFoldDB" id="A0A809RFA9"/>
<protein>
    <submittedName>
        <fullName evidence="1">Uncharacterized protein</fullName>
    </submittedName>
</protein>
<reference evidence="1" key="1">
    <citation type="journal article" name="DNA Res.">
        <title>The physiological potential of anammox bacteria as revealed by their core genome structure.</title>
        <authorList>
            <person name="Okubo T."/>
            <person name="Toyoda A."/>
            <person name="Fukuhara K."/>
            <person name="Uchiyama I."/>
            <person name="Harigaya Y."/>
            <person name="Kuroiwa M."/>
            <person name="Suzuki T."/>
            <person name="Murakami Y."/>
            <person name="Suwa Y."/>
            <person name="Takami H."/>
        </authorList>
    </citation>
    <scope>NUCLEOTIDE SEQUENCE</scope>
    <source>
        <strain evidence="1">317325-2</strain>
    </source>
</reference>
<sequence length="254" mass="27184">MNYGEFLARVGRGGRLAAGALLVGNTAFASGQEFGPPTFSHETTWNSKYVWRGLVLDDKPVIQTSNTLSFGDTELNVWASRRASQVLSGRGGTELDLSLSRSMSCGWATVTPALIYYTYPDMGAPSSAEAAISLEVEAGPVTFFSNHFLDFAECAGGYFGEAGLGWERSMSPNLTLGGDAALGWGNKKFHAVNYGAGKDSLTTFAVRVYANFQLSERVFAQPTVTYSRVLDGALRAASSSPDQLVWGLTLGFRG</sequence>
<dbReference type="EMBL" id="AP021858">
    <property type="protein sequence ID" value="BBO23125.1"/>
    <property type="molecule type" value="Genomic_DNA"/>
</dbReference>
<organism evidence="1 2">
    <name type="scientific">Candidatus Nitrosymbiomonas proteolyticus</name>
    <dbReference type="NCBI Taxonomy" id="2608984"/>
    <lineage>
        <taxon>Bacteria</taxon>
        <taxon>Bacillati</taxon>
        <taxon>Armatimonadota</taxon>
        <taxon>Armatimonadota incertae sedis</taxon>
        <taxon>Candidatus Nitrosymbiomonas</taxon>
    </lineage>
</organism>
<evidence type="ECO:0000313" key="2">
    <source>
        <dbReference type="Proteomes" id="UP000662873"/>
    </source>
</evidence>
<gene>
    <name evidence="1" type="ORF">NPRO_07200</name>
</gene>
<proteinExistence type="predicted"/>
<dbReference type="KEGG" id="npy:NPRO_07200"/>
<dbReference type="Proteomes" id="UP000662873">
    <property type="component" value="Chromosome"/>
</dbReference>
<evidence type="ECO:0000313" key="1">
    <source>
        <dbReference type="EMBL" id="BBO23125.1"/>
    </source>
</evidence>
<accession>A0A809RFA9</accession>
<name>A0A809RFA9_9BACT</name>